<dbReference type="GO" id="GO:0005524">
    <property type="term" value="F:ATP binding"/>
    <property type="evidence" value="ECO:0007669"/>
    <property type="project" value="UniProtKB-KW"/>
</dbReference>
<dbReference type="Pfam" id="PF00005">
    <property type="entry name" value="ABC_tran"/>
    <property type="match status" value="1"/>
</dbReference>
<dbReference type="EMBL" id="GL996504">
    <property type="protein sequence ID" value="EGW30912.1"/>
    <property type="molecule type" value="Genomic_DNA"/>
</dbReference>
<dbReference type="PROSITE" id="PS50893">
    <property type="entry name" value="ABC_TRANSPORTER_2"/>
    <property type="match status" value="1"/>
</dbReference>
<dbReference type="Gene3D" id="3.40.50.300">
    <property type="entry name" value="P-loop containing nucleotide triphosphate hydrolases"/>
    <property type="match status" value="1"/>
</dbReference>
<sequence>MNNADNTKDTSLAIETHKLTYTFPTSHKIGLQDITLEIPWGTTNLIIGPNGAGKSTLLKILAGKTLIKSGLLKIGGFDPFEFRSNRNEQHNSDINSYITYLGTEWAANSVVKRDIPVNLLLSSVGGEVYAERRNRLIDILDIDPSWSMLNVSDGERRRVQIAMGLCKPWRLLLLDEVTIDLDVVVRSRLLNYLREECHQRQCTVIYATHIFDGLGHNWFDRVIHLDAGMMLDDLKQSEIKFVNDNNGNGVKIEGGAHIHPAHSVSITKAESLHPLALHWLYDDLERRGTREDEKEKMAQRHNDWVNTRDGKYFDAEDDVLVKYFKATRSGR</sequence>
<dbReference type="Proteomes" id="UP000000709">
    <property type="component" value="Unassembled WGS sequence"/>
</dbReference>
<dbReference type="InterPro" id="IPR027417">
    <property type="entry name" value="P-loop_NTPase"/>
</dbReference>
<evidence type="ECO:0000259" key="3">
    <source>
        <dbReference type="PROSITE" id="PS50893"/>
    </source>
</evidence>
<dbReference type="CDD" id="cd00267">
    <property type="entry name" value="ABC_ATPase"/>
    <property type="match status" value="1"/>
</dbReference>
<dbReference type="InterPro" id="IPR003439">
    <property type="entry name" value="ABC_transporter-like_ATP-bd"/>
</dbReference>
<keyword evidence="2" id="KW-0067">ATP-binding</keyword>
<dbReference type="STRING" id="619300.G3ATE9"/>
<dbReference type="PANTHER" id="PTHR43158">
    <property type="entry name" value="SKFA PEPTIDE EXPORT ATP-BINDING PROTEIN SKFE"/>
    <property type="match status" value="1"/>
</dbReference>
<dbReference type="FunCoup" id="G3ATE9">
    <property type="interactions" value="413"/>
</dbReference>
<keyword evidence="5" id="KW-1185">Reference proteome</keyword>
<dbReference type="AlphaFoldDB" id="G3ATE9"/>
<dbReference type="KEGG" id="spaa:SPAPADRAFT_62822"/>
<dbReference type="HOGENOM" id="CLU_057592_3_0_1"/>
<evidence type="ECO:0000313" key="4">
    <source>
        <dbReference type="EMBL" id="EGW30912.1"/>
    </source>
</evidence>
<dbReference type="InParanoid" id="G3ATE9"/>
<feature type="domain" description="ABC transporter" evidence="3">
    <location>
        <begin position="14"/>
        <end position="252"/>
    </location>
</feature>
<dbReference type="SMART" id="SM00382">
    <property type="entry name" value="AAA"/>
    <property type="match status" value="1"/>
</dbReference>
<organism evidence="5">
    <name type="scientific">Spathaspora passalidarum (strain NRRL Y-27907 / 11-Y1)</name>
    <dbReference type="NCBI Taxonomy" id="619300"/>
    <lineage>
        <taxon>Eukaryota</taxon>
        <taxon>Fungi</taxon>
        <taxon>Dikarya</taxon>
        <taxon>Ascomycota</taxon>
        <taxon>Saccharomycotina</taxon>
        <taxon>Pichiomycetes</taxon>
        <taxon>Debaryomycetaceae</taxon>
        <taxon>Spathaspora</taxon>
    </lineage>
</organism>
<proteinExistence type="predicted"/>
<protein>
    <recommendedName>
        <fullName evidence="3">ABC transporter domain-containing protein</fullName>
    </recommendedName>
</protein>
<evidence type="ECO:0000256" key="2">
    <source>
        <dbReference type="ARBA" id="ARBA00022840"/>
    </source>
</evidence>
<reference evidence="4 5" key="1">
    <citation type="journal article" date="2011" name="Proc. Natl. Acad. Sci. U.S.A.">
        <title>Comparative genomics of xylose-fermenting fungi for enhanced biofuel production.</title>
        <authorList>
            <person name="Wohlbach D.J."/>
            <person name="Kuo A."/>
            <person name="Sato T.K."/>
            <person name="Potts K.M."/>
            <person name="Salamov A.A."/>
            <person name="LaButti K.M."/>
            <person name="Sun H."/>
            <person name="Clum A."/>
            <person name="Pangilinan J.L."/>
            <person name="Lindquist E.A."/>
            <person name="Lucas S."/>
            <person name="Lapidus A."/>
            <person name="Jin M."/>
            <person name="Gunawan C."/>
            <person name="Balan V."/>
            <person name="Dale B.E."/>
            <person name="Jeffries T.W."/>
            <person name="Zinkel R."/>
            <person name="Barry K.W."/>
            <person name="Grigoriev I.V."/>
            <person name="Gasch A.P."/>
        </authorList>
    </citation>
    <scope>NUCLEOTIDE SEQUENCE [LARGE SCALE GENOMIC DNA]</scope>
    <source>
        <strain evidence="5">NRRL Y-27907 / 11-Y1</strain>
    </source>
</reference>
<accession>G3ATE9</accession>
<gene>
    <name evidence="4" type="ORF">SPAPADRAFT_62822</name>
</gene>
<dbReference type="PANTHER" id="PTHR43158:SF2">
    <property type="entry name" value="SKFA PEPTIDE EXPORT ATP-BINDING PROTEIN SKFE"/>
    <property type="match status" value="1"/>
</dbReference>
<dbReference type="GO" id="GO:0006357">
    <property type="term" value="P:regulation of transcription by RNA polymerase II"/>
    <property type="evidence" value="ECO:0007669"/>
    <property type="project" value="EnsemblFungi"/>
</dbReference>
<dbReference type="OrthoDB" id="6512918at2759"/>
<dbReference type="OMA" id="NEQHNSD"/>
<keyword evidence="1" id="KW-0547">Nucleotide-binding</keyword>
<name>G3ATE9_SPAPN</name>
<dbReference type="eggNOG" id="KOG2355">
    <property type="taxonomic scope" value="Eukaryota"/>
</dbReference>
<dbReference type="GO" id="GO:0016887">
    <property type="term" value="F:ATP hydrolysis activity"/>
    <property type="evidence" value="ECO:0007669"/>
    <property type="project" value="InterPro"/>
</dbReference>
<dbReference type="RefSeq" id="XP_007376945.1">
    <property type="nucleotide sequence ID" value="XM_007376883.1"/>
</dbReference>
<dbReference type="InterPro" id="IPR003593">
    <property type="entry name" value="AAA+_ATPase"/>
</dbReference>
<dbReference type="SUPFAM" id="SSF52540">
    <property type="entry name" value="P-loop containing nucleoside triphosphate hydrolases"/>
    <property type="match status" value="1"/>
</dbReference>
<dbReference type="GO" id="GO:0030014">
    <property type="term" value="C:CCR4-NOT complex"/>
    <property type="evidence" value="ECO:0007669"/>
    <property type="project" value="EnsemblFungi"/>
</dbReference>
<dbReference type="GeneID" id="18874481"/>
<evidence type="ECO:0000313" key="5">
    <source>
        <dbReference type="Proteomes" id="UP000000709"/>
    </source>
</evidence>
<evidence type="ECO:0000256" key="1">
    <source>
        <dbReference type="ARBA" id="ARBA00022741"/>
    </source>
</evidence>